<feature type="transmembrane region" description="Helical" evidence="1">
    <location>
        <begin position="100"/>
        <end position="120"/>
    </location>
</feature>
<dbReference type="EMBL" id="WJQT01000001">
    <property type="protein sequence ID" value="MRJ46048.1"/>
    <property type="molecule type" value="Genomic_DNA"/>
</dbReference>
<evidence type="ECO:0000313" key="2">
    <source>
        <dbReference type="EMBL" id="MRJ46048.1"/>
    </source>
</evidence>
<organism evidence="2 3">
    <name type="scientific">Fundicoccus ignavus</name>
    <dbReference type="NCBI Taxonomy" id="2664442"/>
    <lineage>
        <taxon>Bacteria</taxon>
        <taxon>Bacillati</taxon>
        <taxon>Bacillota</taxon>
        <taxon>Bacilli</taxon>
        <taxon>Lactobacillales</taxon>
        <taxon>Aerococcaceae</taxon>
        <taxon>Fundicoccus</taxon>
    </lineage>
</organism>
<dbReference type="RefSeq" id="WP_153831161.1">
    <property type="nucleotide sequence ID" value="NZ_WJQT01000001.1"/>
</dbReference>
<proteinExistence type="predicted"/>
<keyword evidence="1" id="KW-0812">Transmembrane</keyword>
<evidence type="ECO:0008006" key="4">
    <source>
        <dbReference type="Google" id="ProtNLM"/>
    </source>
</evidence>
<sequence>MEVFNTYLNNIFAAYQETEQALRLKESLLMTMEEKYRDLTLEGLSHDAAVGKVMSEFGTIDELADELVLKERTTEDKLSAKDEEIIEEYQLFMKDYSMKFAATIALLILPLVITIVLRQWGGGIVAGIGF</sequence>
<dbReference type="AlphaFoldDB" id="A0A844BVW6"/>
<dbReference type="Proteomes" id="UP000440066">
    <property type="component" value="Unassembled WGS sequence"/>
</dbReference>
<comment type="caution">
    <text evidence="2">The sequence shown here is derived from an EMBL/GenBank/DDBJ whole genome shotgun (WGS) entry which is preliminary data.</text>
</comment>
<keyword evidence="1" id="KW-1133">Transmembrane helix</keyword>
<dbReference type="InterPro" id="IPR047928">
    <property type="entry name" value="Perm_prefix_1"/>
</dbReference>
<reference evidence="2 3" key="1">
    <citation type="submission" date="2019-11" db="EMBL/GenBank/DDBJ databases">
        <title>Characterisation of Fundicoccus ignavus gen. nov. sp. nov., a novel genus of the family Aerococcaceae from bulk tank milk.</title>
        <authorList>
            <person name="Siebert A."/>
            <person name="Huptas C."/>
            <person name="Wenning M."/>
            <person name="Scherer S."/>
            <person name="Doll E.V."/>
        </authorList>
    </citation>
    <scope>NUCLEOTIDE SEQUENCE [LARGE SCALE GENOMIC DNA]</scope>
    <source>
        <strain evidence="2 3">DSM 109652</strain>
    </source>
</reference>
<name>A0A844BVW6_9LACT</name>
<keyword evidence="1" id="KW-0472">Membrane</keyword>
<evidence type="ECO:0000313" key="3">
    <source>
        <dbReference type="Proteomes" id="UP000440066"/>
    </source>
</evidence>
<dbReference type="NCBIfam" id="NF038403">
    <property type="entry name" value="perm_prefix_1"/>
    <property type="match status" value="1"/>
</dbReference>
<accession>A0A844BVW6</accession>
<protein>
    <recommendedName>
        <fullName evidence="4">DUF1700 domain-containing protein</fullName>
    </recommendedName>
</protein>
<evidence type="ECO:0000256" key="1">
    <source>
        <dbReference type="SAM" id="Phobius"/>
    </source>
</evidence>
<gene>
    <name evidence="2" type="ORF">GF867_00470</name>
</gene>